<dbReference type="PANTHER" id="PTHR42678:SF34">
    <property type="entry name" value="OS04G0183300 PROTEIN"/>
    <property type="match status" value="1"/>
</dbReference>
<dbReference type="Gramene" id="OE9A119934T1">
    <property type="protein sequence ID" value="OE9A119934C1"/>
    <property type="gene ID" value="OE9A119934"/>
</dbReference>
<gene>
    <name evidence="3" type="ORF">OLEA9_A119934</name>
</gene>
<keyword evidence="1" id="KW-0732">Signal</keyword>
<accession>A0A8S0R9P5</accession>
<sequence length="122" mass="13549">MKIHSALSLSILFASIMLSHSNSNKRYAFSITEASVDDLRTAFNQKQLTSIQLVDFYLEEIRNLNPVLKGVIEVNPDALRQARKADGERKVKKLDSLSALHGIPILLKDNIATKDKLNTTAG</sequence>
<name>A0A8S0R9P5_OLEEU</name>
<dbReference type="Proteomes" id="UP000594638">
    <property type="component" value="Unassembled WGS sequence"/>
</dbReference>
<dbReference type="Gene3D" id="3.90.1300.10">
    <property type="entry name" value="Amidase signature (AS) domain"/>
    <property type="match status" value="1"/>
</dbReference>
<evidence type="ECO:0000313" key="4">
    <source>
        <dbReference type="Proteomes" id="UP000594638"/>
    </source>
</evidence>
<feature type="chain" id="PRO_5035758894" evidence="1">
    <location>
        <begin position="22"/>
        <end position="122"/>
    </location>
</feature>
<dbReference type="InterPro" id="IPR023631">
    <property type="entry name" value="Amidase_dom"/>
</dbReference>
<feature type="domain" description="Amidase" evidence="2">
    <location>
        <begin position="53"/>
        <end position="122"/>
    </location>
</feature>
<dbReference type="SUPFAM" id="SSF75304">
    <property type="entry name" value="Amidase signature (AS) enzymes"/>
    <property type="match status" value="1"/>
</dbReference>
<organism evidence="3 4">
    <name type="scientific">Olea europaea subsp. europaea</name>
    <dbReference type="NCBI Taxonomy" id="158383"/>
    <lineage>
        <taxon>Eukaryota</taxon>
        <taxon>Viridiplantae</taxon>
        <taxon>Streptophyta</taxon>
        <taxon>Embryophyta</taxon>
        <taxon>Tracheophyta</taxon>
        <taxon>Spermatophyta</taxon>
        <taxon>Magnoliopsida</taxon>
        <taxon>eudicotyledons</taxon>
        <taxon>Gunneridae</taxon>
        <taxon>Pentapetalae</taxon>
        <taxon>asterids</taxon>
        <taxon>lamiids</taxon>
        <taxon>Lamiales</taxon>
        <taxon>Oleaceae</taxon>
        <taxon>Oleeae</taxon>
        <taxon>Olea</taxon>
    </lineage>
</organism>
<dbReference type="InterPro" id="IPR036928">
    <property type="entry name" value="AS_sf"/>
</dbReference>
<protein>
    <submittedName>
        <fullName evidence="3">Amidase C869.01</fullName>
    </submittedName>
</protein>
<dbReference type="PANTHER" id="PTHR42678">
    <property type="entry name" value="AMIDASE"/>
    <property type="match status" value="1"/>
</dbReference>
<reference evidence="3 4" key="1">
    <citation type="submission" date="2019-12" db="EMBL/GenBank/DDBJ databases">
        <authorList>
            <person name="Alioto T."/>
            <person name="Alioto T."/>
            <person name="Gomez Garrido J."/>
        </authorList>
    </citation>
    <scope>NUCLEOTIDE SEQUENCE [LARGE SCALE GENOMIC DNA]</scope>
</reference>
<dbReference type="EMBL" id="CACTIH010002287">
    <property type="protein sequence ID" value="CAA2975620.1"/>
    <property type="molecule type" value="Genomic_DNA"/>
</dbReference>
<dbReference type="Pfam" id="PF01425">
    <property type="entry name" value="Amidase"/>
    <property type="match status" value="1"/>
</dbReference>
<dbReference type="AlphaFoldDB" id="A0A8S0R9P5"/>
<comment type="caution">
    <text evidence="3">The sequence shown here is derived from an EMBL/GenBank/DDBJ whole genome shotgun (WGS) entry which is preliminary data.</text>
</comment>
<evidence type="ECO:0000256" key="1">
    <source>
        <dbReference type="SAM" id="SignalP"/>
    </source>
</evidence>
<proteinExistence type="predicted"/>
<feature type="signal peptide" evidence="1">
    <location>
        <begin position="1"/>
        <end position="21"/>
    </location>
</feature>
<evidence type="ECO:0000313" key="3">
    <source>
        <dbReference type="EMBL" id="CAA2975620.1"/>
    </source>
</evidence>
<dbReference type="OrthoDB" id="566138at2759"/>
<keyword evidence="4" id="KW-1185">Reference proteome</keyword>
<evidence type="ECO:0000259" key="2">
    <source>
        <dbReference type="Pfam" id="PF01425"/>
    </source>
</evidence>